<keyword evidence="7" id="KW-1185">Reference proteome</keyword>
<gene>
    <name evidence="5" type="primary">citG</name>
    <name evidence="6" type="ORF">BN53_06205</name>
</gene>
<dbReference type="AlphaFoldDB" id="I7LEC7"/>
<reference evidence="6 7" key="1">
    <citation type="submission" date="2012-06" db="EMBL/GenBank/DDBJ databases">
        <title>Draft Genome Sequence of Lactobacillus pasteurii CRBIP 24.76T.</title>
        <authorList>
            <person name="Cousin S."/>
            <person name="Bouchier C."/>
            <person name="Loux V."/>
            <person name="Ma L."/>
            <person name="Creno S."/>
            <person name="Bizet C."/>
            <person name="Clermont D."/>
        </authorList>
    </citation>
    <scope>NUCLEOTIDE SEQUENCE [LARGE SCALE GENOMIC DNA]</scope>
    <source>
        <strain evidence="7">CRBIP 24.76T</strain>
    </source>
</reference>
<dbReference type="Proteomes" id="UP000009311">
    <property type="component" value="Unassembled WGS sequence"/>
</dbReference>
<dbReference type="STRING" id="1423790.BN53_06205"/>
<dbReference type="InterPro" id="IPR002736">
    <property type="entry name" value="CitG"/>
</dbReference>
<dbReference type="OrthoDB" id="114886at2"/>
<dbReference type="EC" id="2.4.2.52" evidence="5"/>
<dbReference type="NCBIfam" id="NF002315">
    <property type="entry name" value="PRK01237.1"/>
    <property type="match status" value="1"/>
</dbReference>
<evidence type="ECO:0000256" key="5">
    <source>
        <dbReference type="HAMAP-Rule" id="MF_00397"/>
    </source>
</evidence>
<dbReference type="PANTHER" id="PTHR30201:SF2">
    <property type="entry name" value="2-(5''-TRIPHOSPHORIBOSYL)-3'-DEPHOSPHOCOENZYME-A SYNTHASE"/>
    <property type="match status" value="1"/>
</dbReference>
<dbReference type="Gene3D" id="1.10.4200.10">
    <property type="entry name" value="Triphosphoribosyl-dephospho-CoA protein"/>
    <property type="match status" value="1"/>
</dbReference>
<dbReference type="GO" id="GO:0046917">
    <property type="term" value="F:triphosphoribosyl-dephospho-CoA synthase activity"/>
    <property type="evidence" value="ECO:0007669"/>
    <property type="project" value="UniProtKB-UniRule"/>
</dbReference>
<dbReference type="PATRIC" id="fig|1423790.3.peg.163"/>
<evidence type="ECO:0000256" key="2">
    <source>
        <dbReference type="ARBA" id="ARBA00022679"/>
    </source>
</evidence>
<accession>I7LEC7</accession>
<keyword evidence="4 5" id="KW-0067">ATP-binding</keyword>
<dbReference type="GO" id="GO:0005524">
    <property type="term" value="F:ATP binding"/>
    <property type="evidence" value="ECO:0007669"/>
    <property type="project" value="UniProtKB-KW"/>
</dbReference>
<proteinExistence type="inferred from homology"/>
<keyword evidence="2 5" id="KW-0808">Transferase</keyword>
<dbReference type="EMBL" id="CAKD01000023">
    <property type="protein sequence ID" value="CCI85673.1"/>
    <property type="molecule type" value="Genomic_DNA"/>
</dbReference>
<dbReference type="RefSeq" id="WP_009560225.1">
    <property type="nucleotide sequence ID" value="NZ_AYZN01000001.1"/>
</dbReference>
<comment type="caution">
    <text evidence="6">The sequence shown here is derived from an EMBL/GenBank/DDBJ whole genome shotgun (WGS) entry which is preliminary data.</text>
</comment>
<dbReference type="InterPro" id="IPR017551">
    <property type="entry name" value="TriPribosyl-deP-CoA_syn_CitG"/>
</dbReference>
<evidence type="ECO:0000313" key="7">
    <source>
        <dbReference type="Proteomes" id="UP000009311"/>
    </source>
</evidence>
<sequence>MSKSIVDHALEALLYEVVTEPKPGLVDPNNNGSHSDMDVYTFINSSVALREYFEQASQLGESFTGNDLIEMFASLREKGIQAEKAMFAATNNVNTHKGAIFSLGIFTCAQSYAGVHQQNVYEVIRQMCKGLVAHDMKDKEKTNKTIGEQIYFKYGYAGARELAESGYPVVEKTTLPFLEKSTGTINQRLLDTLIKTASVIADTTFIKRSGGMDQLPWLKKVCRQYFDLGGSKTAEGIEYLREMNTIFVEHNYTLGGCADILIVTIFMALEKDSLSFKN</sequence>
<evidence type="ECO:0000256" key="1">
    <source>
        <dbReference type="ARBA" id="ARBA00001210"/>
    </source>
</evidence>
<comment type="catalytic activity">
    <reaction evidence="1 5">
        <text>3'-dephospho-CoA + ATP = 2'-(5''-triphospho-alpha-D-ribosyl)-3'-dephospho-CoA + adenine</text>
        <dbReference type="Rhea" id="RHEA:15117"/>
        <dbReference type="ChEBI" id="CHEBI:16708"/>
        <dbReference type="ChEBI" id="CHEBI:30616"/>
        <dbReference type="ChEBI" id="CHEBI:57328"/>
        <dbReference type="ChEBI" id="CHEBI:61378"/>
        <dbReference type="EC" id="2.4.2.52"/>
    </reaction>
</comment>
<dbReference type="HAMAP" id="MF_00397">
    <property type="entry name" value="CitG"/>
    <property type="match status" value="1"/>
</dbReference>
<dbReference type="GO" id="GO:0051191">
    <property type="term" value="P:prosthetic group biosynthetic process"/>
    <property type="evidence" value="ECO:0007669"/>
    <property type="project" value="TreeGrafter"/>
</dbReference>
<dbReference type="Pfam" id="PF01874">
    <property type="entry name" value="CitG"/>
    <property type="match status" value="1"/>
</dbReference>
<dbReference type="NCBIfam" id="TIGR03125">
    <property type="entry name" value="citrate_citG"/>
    <property type="match status" value="1"/>
</dbReference>
<organism evidence="6 7">
    <name type="scientific">Lactobacillus pasteurii DSM 23907 = CRBIP 24.76</name>
    <dbReference type="NCBI Taxonomy" id="1423790"/>
    <lineage>
        <taxon>Bacteria</taxon>
        <taxon>Bacillati</taxon>
        <taxon>Bacillota</taxon>
        <taxon>Bacilli</taxon>
        <taxon>Lactobacillales</taxon>
        <taxon>Lactobacillaceae</taxon>
        <taxon>Lactobacillus</taxon>
    </lineage>
</organism>
<name>I7LEC7_9LACO</name>
<evidence type="ECO:0000256" key="3">
    <source>
        <dbReference type="ARBA" id="ARBA00022741"/>
    </source>
</evidence>
<evidence type="ECO:0000256" key="4">
    <source>
        <dbReference type="ARBA" id="ARBA00022840"/>
    </source>
</evidence>
<dbReference type="eggNOG" id="COG1767">
    <property type="taxonomic scope" value="Bacteria"/>
</dbReference>
<keyword evidence="3 5" id="KW-0547">Nucleotide-binding</keyword>
<evidence type="ECO:0000313" key="6">
    <source>
        <dbReference type="EMBL" id="CCI85673.1"/>
    </source>
</evidence>
<comment type="similarity">
    <text evidence="5">Belongs to the CitG/MdcB family.</text>
</comment>
<dbReference type="PANTHER" id="PTHR30201">
    <property type="entry name" value="TRIPHOSPHORIBOSYL-DEPHOSPHO-COA SYNTHASE"/>
    <property type="match status" value="1"/>
</dbReference>
<protein>
    <recommendedName>
        <fullName evidence="5">Probable 2-(5''-triphosphoribosyl)-3'-dephosphocoenzyme-A synthase</fullName>
        <shortName evidence="5">2-(5''-triphosphoribosyl)-3'-dephospho-CoA synthase</shortName>
        <ecNumber evidence="5">2.4.2.52</ecNumber>
    </recommendedName>
</protein>